<evidence type="ECO:0000313" key="2">
    <source>
        <dbReference type="Proteomes" id="UP000053095"/>
    </source>
</evidence>
<organism evidence="1 2">
    <name type="scientific">Talaromyces pinophilus</name>
    <name type="common">Penicillium pinophilum</name>
    <dbReference type="NCBI Taxonomy" id="128442"/>
    <lineage>
        <taxon>Eukaryota</taxon>
        <taxon>Fungi</taxon>
        <taxon>Dikarya</taxon>
        <taxon>Ascomycota</taxon>
        <taxon>Pezizomycotina</taxon>
        <taxon>Eurotiomycetes</taxon>
        <taxon>Eurotiomycetidae</taxon>
        <taxon>Eurotiales</taxon>
        <taxon>Trichocomaceae</taxon>
        <taxon>Talaromyces</taxon>
        <taxon>Talaromyces sect. Talaromyces</taxon>
    </lineage>
</organism>
<keyword evidence="2" id="KW-1185">Reference proteome</keyword>
<protein>
    <submittedName>
        <fullName evidence="1">Uncharacterized protein</fullName>
    </submittedName>
</protein>
<evidence type="ECO:0000313" key="1">
    <source>
        <dbReference type="EMBL" id="GAM35678.1"/>
    </source>
</evidence>
<accession>A0A6V8H2X9</accession>
<dbReference type="AlphaFoldDB" id="A0A6V8H2X9"/>
<reference evidence="2" key="1">
    <citation type="journal article" date="2015" name="Genome Announc.">
        <title>Draft genome sequence of Talaromyces cellulolyticus strain Y-94, a source of lignocellulosic biomass-degrading enzymes.</title>
        <authorList>
            <person name="Fujii T."/>
            <person name="Koike H."/>
            <person name="Sawayama S."/>
            <person name="Yano S."/>
            <person name="Inoue H."/>
        </authorList>
    </citation>
    <scope>NUCLEOTIDE SEQUENCE [LARGE SCALE GENOMIC DNA]</scope>
    <source>
        <strain evidence="2">Y-94</strain>
    </source>
</reference>
<dbReference type="Proteomes" id="UP000053095">
    <property type="component" value="Unassembled WGS sequence"/>
</dbReference>
<gene>
    <name evidence="1" type="ORF">TCE0_017r04189</name>
</gene>
<comment type="caution">
    <text evidence="1">The sequence shown here is derived from an EMBL/GenBank/DDBJ whole genome shotgun (WGS) entry which is preliminary data.</text>
</comment>
<dbReference type="EMBL" id="DF933813">
    <property type="protein sequence ID" value="GAM35678.1"/>
    <property type="molecule type" value="Genomic_DNA"/>
</dbReference>
<sequence>MAQLSGSEVSKVESDISQTLSVADSVVTLVREPISLLYNNIHKTKKLKQSLAAWRGEVLDANGQSRIPVLRRDEFEDHLVATDGKIEYYKSKSTKTEEDRRAGLGEKFRSYWLPVSNYRVRVRVSLLNFQMPVQPVGVTSYTR</sequence>
<name>A0A6V8H2X9_TALPI</name>
<proteinExistence type="predicted"/>